<reference evidence="2 4" key="1">
    <citation type="journal article" date="2020" name="Stud. Mycol.">
        <title>101 Dothideomycetes genomes: a test case for predicting lifestyles and emergence of pathogens.</title>
        <authorList>
            <person name="Haridas S."/>
            <person name="Albert R."/>
            <person name="Binder M."/>
            <person name="Bloem J."/>
            <person name="Labutti K."/>
            <person name="Salamov A."/>
            <person name="Andreopoulos B."/>
            <person name="Baker S."/>
            <person name="Barry K."/>
            <person name="Bills G."/>
            <person name="Bluhm B."/>
            <person name="Cannon C."/>
            <person name="Castanera R."/>
            <person name="Culley D."/>
            <person name="Daum C."/>
            <person name="Ezra D."/>
            <person name="Gonzalez J."/>
            <person name="Henrissat B."/>
            <person name="Kuo A."/>
            <person name="Liang C."/>
            <person name="Lipzen A."/>
            <person name="Lutzoni F."/>
            <person name="Magnuson J."/>
            <person name="Mondo S."/>
            <person name="Nolan M."/>
            <person name="Ohm R."/>
            <person name="Pangilinan J."/>
            <person name="Park H.-J."/>
            <person name="Ramirez L."/>
            <person name="Alfaro M."/>
            <person name="Sun H."/>
            <person name="Tritt A."/>
            <person name="Yoshinaga Y."/>
            <person name="Zwiers L.-H."/>
            <person name="Turgeon B."/>
            <person name="Goodwin S."/>
            <person name="Spatafora J."/>
            <person name="Crous P."/>
            <person name="Grigoriev I."/>
        </authorList>
    </citation>
    <scope>NUCLEOTIDE SEQUENCE</scope>
    <source>
        <strain evidence="2 4">CBS 304.34</strain>
    </source>
</reference>
<feature type="region of interest" description="Disordered" evidence="1">
    <location>
        <begin position="21"/>
        <end position="102"/>
    </location>
</feature>
<feature type="compositionally biased region" description="Polar residues" evidence="1">
    <location>
        <begin position="74"/>
        <end position="97"/>
    </location>
</feature>
<dbReference type="AlphaFoldDB" id="A0A6A6Z721"/>
<dbReference type="EMBL" id="MU003692">
    <property type="protein sequence ID" value="KAF2816830.1"/>
    <property type="molecule type" value="Genomic_DNA"/>
</dbReference>
<gene>
    <name evidence="2 4" type="ORF">BDZ99DRAFT_2611</name>
</gene>
<protein>
    <submittedName>
        <fullName evidence="2 4">Uncharacterized protein</fullName>
    </submittedName>
</protein>
<reference evidence="4" key="2">
    <citation type="submission" date="2020-04" db="EMBL/GenBank/DDBJ databases">
        <authorList>
            <consortium name="NCBI Genome Project"/>
        </authorList>
    </citation>
    <scope>NUCLEOTIDE SEQUENCE</scope>
    <source>
        <strain evidence="4">CBS 304.34</strain>
    </source>
</reference>
<dbReference type="RefSeq" id="XP_033583794.1">
    <property type="nucleotide sequence ID" value="XM_033713794.1"/>
</dbReference>
<organism evidence="2">
    <name type="scientific">Mytilinidion resinicola</name>
    <dbReference type="NCBI Taxonomy" id="574789"/>
    <lineage>
        <taxon>Eukaryota</taxon>
        <taxon>Fungi</taxon>
        <taxon>Dikarya</taxon>
        <taxon>Ascomycota</taxon>
        <taxon>Pezizomycotina</taxon>
        <taxon>Dothideomycetes</taxon>
        <taxon>Pleosporomycetidae</taxon>
        <taxon>Mytilinidiales</taxon>
        <taxon>Mytilinidiaceae</taxon>
        <taxon>Mytilinidion</taxon>
    </lineage>
</organism>
<evidence type="ECO:0000313" key="3">
    <source>
        <dbReference type="Proteomes" id="UP000504636"/>
    </source>
</evidence>
<feature type="compositionally biased region" description="Polar residues" evidence="1">
    <location>
        <begin position="53"/>
        <end position="62"/>
    </location>
</feature>
<reference evidence="4" key="3">
    <citation type="submission" date="2025-04" db="UniProtKB">
        <authorList>
            <consortium name="RefSeq"/>
        </authorList>
    </citation>
    <scope>IDENTIFICATION</scope>
    <source>
        <strain evidence="4">CBS 304.34</strain>
    </source>
</reference>
<name>A0A6A6Z721_9PEZI</name>
<accession>A0A6A6Z721</accession>
<evidence type="ECO:0000256" key="1">
    <source>
        <dbReference type="SAM" id="MobiDB-lite"/>
    </source>
</evidence>
<evidence type="ECO:0000313" key="2">
    <source>
        <dbReference type="EMBL" id="KAF2816830.1"/>
    </source>
</evidence>
<proteinExistence type="predicted"/>
<dbReference type="GeneID" id="54454687"/>
<keyword evidence="3" id="KW-1185">Reference proteome</keyword>
<dbReference type="Proteomes" id="UP000504636">
    <property type="component" value="Unplaced"/>
</dbReference>
<sequence>MSSSFGYPLNYLLRVKHHQANLIEPNRPPPSKALGYPPRASPPPGGAGKTKPRISSSGNSWQPAHGSKKCRRSQPPSNSTTRSNSYLQNSFKTTTQPREFHPGVKSVLAGVVDELFVRTLENGGRLENPPSAAAVAGFRKV</sequence>
<evidence type="ECO:0000313" key="4">
    <source>
        <dbReference type="RefSeq" id="XP_033583794.1"/>
    </source>
</evidence>